<comment type="caution">
    <text evidence="1">The sequence shown here is derived from an EMBL/GenBank/DDBJ whole genome shotgun (WGS) entry which is preliminary data.</text>
</comment>
<accession>A0AAE5GP93</accession>
<evidence type="ECO:0000313" key="1">
    <source>
        <dbReference type="EMBL" id="NOI80427.1"/>
    </source>
</evidence>
<sequence>MVVGSNPTGRAIYSRNPIAHRVVGFFRFGAFELVFLTSLGSRLPPFSVLDIEPMLIRDCSYLLVVCLSITQYISL</sequence>
<organism evidence="1 2">
    <name type="scientific">Vibrio tubiashii</name>
    <dbReference type="NCBI Taxonomy" id="29498"/>
    <lineage>
        <taxon>Bacteria</taxon>
        <taxon>Pseudomonadati</taxon>
        <taxon>Pseudomonadota</taxon>
        <taxon>Gammaproteobacteria</taxon>
        <taxon>Vibrionales</taxon>
        <taxon>Vibrionaceae</taxon>
        <taxon>Vibrio</taxon>
        <taxon>Vibrio oreintalis group</taxon>
    </lineage>
</organism>
<reference evidence="1 2" key="1">
    <citation type="submission" date="2019-08" db="EMBL/GenBank/DDBJ databases">
        <title>Draft genome sequencing and comparative genomics of hatchery-associated Vibrios.</title>
        <authorList>
            <person name="Kehlet-Delgado H."/>
            <person name="Mueller R.S."/>
        </authorList>
    </citation>
    <scope>NUCLEOTIDE SEQUENCE [LARGE SCALE GENOMIC DNA]</scope>
    <source>
        <strain evidence="1 2">01-65-5-1</strain>
    </source>
</reference>
<gene>
    <name evidence="1" type="ORF">F0237_07115</name>
</gene>
<dbReference type="AlphaFoldDB" id="A0AAE5GP93"/>
<evidence type="ECO:0000313" key="2">
    <source>
        <dbReference type="Proteomes" id="UP000572722"/>
    </source>
</evidence>
<name>A0AAE5GP93_9VIBR</name>
<dbReference type="Proteomes" id="UP000572722">
    <property type="component" value="Unassembled WGS sequence"/>
</dbReference>
<protein>
    <submittedName>
        <fullName evidence="1">Uncharacterized protein</fullName>
    </submittedName>
</protein>
<proteinExistence type="predicted"/>
<dbReference type="EMBL" id="VTXO01000002">
    <property type="protein sequence ID" value="NOI80427.1"/>
    <property type="molecule type" value="Genomic_DNA"/>
</dbReference>